<dbReference type="OrthoDB" id="6105938at2759"/>
<dbReference type="InterPro" id="IPR000315">
    <property type="entry name" value="Znf_B-box"/>
</dbReference>
<feature type="coiled-coil region" evidence="2">
    <location>
        <begin position="91"/>
        <end position="118"/>
    </location>
</feature>
<sequence>MAEPLTNCEHPIEILNLFCCKCEEVICVHCMIDSHQKHEMKHLFDARKVIQGQLSRILTTDHENITGKIKEVNDFVSKELSDSDTDEKQICKRIEQLAESEKNKIERHTKDLKILGNNESSNIPPECISPGLCSDLNIESLNKNQTNASGTPDEYSSDEVRTEYPLTIELSSSVKNCVSKIIPITDDEAWIIGDNKLFKLRGNKLEETLYIERVDDMTMLADGGVLLLNRQTSYIRSSFMSCSFTCWSCVCLTRFLAFLYKTAHTRTVR</sequence>
<keyword evidence="5" id="KW-1185">Reference proteome</keyword>
<dbReference type="Gene3D" id="3.30.160.60">
    <property type="entry name" value="Classic Zinc Finger"/>
    <property type="match status" value="1"/>
</dbReference>
<comment type="caution">
    <text evidence="4">The sequence shown here is derived from an EMBL/GenBank/DDBJ whole genome shotgun (WGS) entry which is preliminary data.</text>
</comment>
<dbReference type="CDD" id="cd19756">
    <property type="entry name" value="Bbox2"/>
    <property type="match status" value="1"/>
</dbReference>
<keyword evidence="1" id="KW-0863">Zinc-finger</keyword>
<proteinExistence type="predicted"/>
<dbReference type="EMBL" id="CAJPWZ010001649">
    <property type="protein sequence ID" value="CAG2220073.1"/>
    <property type="molecule type" value="Genomic_DNA"/>
</dbReference>
<name>A0A8S3SIR9_MYTED</name>
<organism evidence="4 5">
    <name type="scientific">Mytilus edulis</name>
    <name type="common">Blue mussel</name>
    <dbReference type="NCBI Taxonomy" id="6550"/>
    <lineage>
        <taxon>Eukaryota</taxon>
        <taxon>Metazoa</taxon>
        <taxon>Spiralia</taxon>
        <taxon>Lophotrochozoa</taxon>
        <taxon>Mollusca</taxon>
        <taxon>Bivalvia</taxon>
        <taxon>Autobranchia</taxon>
        <taxon>Pteriomorphia</taxon>
        <taxon>Mytilida</taxon>
        <taxon>Mytiloidea</taxon>
        <taxon>Mytilidae</taxon>
        <taxon>Mytilinae</taxon>
        <taxon>Mytilus</taxon>
    </lineage>
</organism>
<evidence type="ECO:0000256" key="2">
    <source>
        <dbReference type="SAM" id="Coils"/>
    </source>
</evidence>
<dbReference type="PROSITE" id="PS50119">
    <property type="entry name" value="ZF_BBOX"/>
    <property type="match status" value="1"/>
</dbReference>
<accession>A0A8S3SIR9</accession>
<dbReference type="SUPFAM" id="SSF57845">
    <property type="entry name" value="B-box zinc-binding domain"/>
    <property type="match status" value="1"/>
</dbReference>
<evidence type="ECO:0000256" key="1">
    <source>
        <dbReference type="PROSITE-ProRule" id="PRU00024"/>
    </source>
</evidence>
<evidence type="ECO:0000259" key="3">
    <source>
        <dbReference type="PROSITE" id="PS50119"/>
    </source>
</evidence>
<evidence type="ECO:0000313" key="5">
    <source>
        <dbReference type="Proteomes" id="UP000683360"/>
    </source>
</evidence>
<dbReference type="GO" id="GO:0008270">
    <property type="term" value="F:zinc ion binding"/>
    <property type="evidence" value="ECO:0007669"/>
    <property type="project" value="UniProtKB-KW"/>
</dbReference>
<dbReference type="AlphaFoldDB" id="A0A8S3SIR9"/>
<evidence type="ECO:0000313" key="4">
    <source>
        <dbReference type="EMBL" id="CAG2220073.1"/>
    </source>
</evidence>
<gene>
    <name evidence="4" type="ORF">MEDL_33608</name>
</gene>
<keyword evidence="1" id="KW-0479">Metal-binding</keyword>
<dbReference type="Proteomes" id="UP000683360">
    <property type="component" value="Unassembled WGS sequence"/>
</dbReference>
<protein>
    <recommendedName>
        <fullName evidence="3">B box-type domain-containing protein</fullName>
    </recommendedName>
</protein>
<keyword evidence="2" id="KW-0175">Coiled coil</keyword>
<keyword evidence="1" id="KW-0862">Zinc</keyword>
<feature type="domain" description="B box-type" evidence="3">
    <location>
        <begin position="3"/>
        <end position="43"/>
    </location>
</feature>
<reference evidence="4" key="1">
    <citation type="submission" date="2021-03" db="EMBL/GenBank/DDBJ databases">
        <authorList>
            <person name="Bekaert M."/>
        </authorList>
    </citation>
    <scope>NUCLEOTIDE SEQUENCE</scope>
</reference>